<feature type="transmembrane region" description="Helical" evidence="1">
    <location>
        <begin position="208"/>
        <end position="227"/>
    </location>
</feature>
<feature type="transmembrane region" description="Helical" evidence="1">
    <location>
        <begin position="147"/>
        <end position="168"/>
    </location>
</feature>
<feature type="transmembrane region" description="Helical" evidence="1">
    <location>
        <begin position="180"/>
        <end position="202"/>
    </location>
</feature>
<reference evidence="3" key="1">
    <citation type="journal article" date="2014" name="Int. J. Syst. Evol. Microbiol.">
        <title>Complete genome sequence of Corynebacterium casei LMG S-19264T (=DSM 44701T), isolated from a smear-ripened cheese.</title>
        <authorList>
            <consortium name="US DOE Joint Genome Institute (JGI-PGF)"/>
            <person name="Walter F."/>
            <person name="Albersmeier A."/>
            <person name="Kalinowski J."/>
            <person name="Ruckert C."/>
        </authorList>
    </citation>
    <scope>NUCLEOTIDE SEQUENCE</scope>
    <source>
        <strain evidence="3">KCTC 23732</strain>
    </source>
</reference>
<dbReference type="Proteomes" id="UP000608345">
    <property type="component" value="Unassembled WGS sequence"/>
</dbReference>
<evidence type="ECO:0000256" key="1">
    <source>
        <dbReference type="SAM" id="Phobius"/>
    </source>
</evidence>
<feature type="transmembrane region" description="Helical" evidence="1">
    <location>
        <begin position="125"/>
        <end position="141"/>
    </location>
</feature>
<feature type="domain" description="EamA" evidence="2">
    <location>
        <begin position="6"/>
        <end position="137"/>
    </location>
</feature>
<feature type="transmembrane region" description="Helical" evidence="1">
    <location>
        <begin position="70"/>
        <end position="88"/>
    </location>
</feature>
<keyword evidence="1" id="KW-0472">Membrane</keyword>
<dbReference type="GO" id="GO:0016020">
    <property type="term" value="C:membrane"/>
    <property type="evidence" value="ECO:0007669"/>
    <property type="project" value="InterPro"/>
</dbReference>
<feature type="transmembrane region" description="Helical" evidence="1">
    <location>
        <begin position="35"/>
        <end position="58"/>
    </location>
</feature>
<dbReference type="SUPFAM" id="SSF103481">
    <property type="entry name" value="Multidrug resistance efflux transporter EmrE"/>
    <property type="match status" value="2"/>
</dbReference>
<evidence type="ECO:0000313" key="3">
    <source>
        <dbReference type="EMBL" id="GGW83202.1"/>
    </source>
</evidence>
<feature type="transmembrane region" description="Helical" evidence="1">
    <location>
        <begin position="263"/>
        <end position="279"/>
    </location>
</feature>
<feature type="transmembrane region" description="Helical" evidence="1">
    <location>
        <begin position="239"/>
        <end position="257"/>
    </location>
</feature>
<organism evidence="3 4">
    <name type="scientific">Advenella faeciporci</name>
    <dbReference type="NCBI Taxonomy" id="797535"/>
    <lineage>
        <taxon>Bacteria</taxon>
        <taxon>Pseudomonadati</taxon>
        <taxon>Pseudomonadota</taxon>
        <taxon>Betaproteobacteria</taxon>
        <taxon>Burkholderiales</taxon>
        <taxon>Alcaligenaceae</taxon>
    </lineage>
</organism>
<accession>A0A918JIQ6</accession>
<protein>
    <submittedName>
        <fullName evidence="3">Membrane protein</fullName>
    </submittedName>
</protein>
<dbReference type="Pfam" id="PF00892">
    <property type="entry name" value="EamA"/>
    <property type="match status" value="2"/>
</dbReference>
<keyword evidence="1" id="KW-1133">Transmembrane helix</keyword>
<proteinExistence type="predicted"/>
<evidence type="ECO:0000313" key="4">
    <source>
        <dbReference type="Proteomes" id="UP000608345"/>
    </source>
</evidence>
<dbReference type="InterPro" id="IPR000620">
    <property type="entry name" value="EamA_dom"/>
</dbReference>
<evidence type="ECO:0000259" key="2">
    <source>
        <dbReference type="Pfam" id="PF00892"/>
    </source>
</evidence>
<dbReference type="EMBL" id="BMYS01000006">
    <property type="protein sequence ID" value="GGW83202.1"/>
    <property type="molecule type" value="Genomic_DNA"/>
</dbReference>
<keyword evidence="4" id="KW-1185">Reference proteome</keyword>
<feature type="domain" description="EamA" evidence="2">
    <location>
        <begin position="149"/>
        <end position="277"/>
    </location>
</feature>
<sequence length="286" mass="30638">MIPQRLGLAAAHFAAFLFGLTGVLGALIDGTPTLITFGRALFAALTLALVAFFLRISVTRNINRRTLRTLFMAGLSLTIHWVTFFIAIKTGGVALATLGFASFPAFITLLECIFLKETIGKRESFLLLLVLLGLLLVTPSADPASASTIGLAWGVVSGLSFAVLAVINRKSAVNLDPVQVAFWQNLLVAALTLPFVFGDIGMLAPKDYGWLAVLGIFCTALSHYLFVFSLRALTARTTGLIIALEPVYAIVVAWILFAEEPTLRMVIGGALIITAAVFPKNTDSKH</sequence>
<dbReference type="InterPro" id="IPR037185">
    <property type="entry name" value="EmrE-like"/>
</dbReference>
<dbReference type="AlphaFoldDB" id="A0A918JIQ6"/>
<name>A0A918JIQ6_9BURK</name>
<reference evidence="3" key="2">
    <citation type="submission" date="2020-09" db="EMBL/GenBank/DDBJ databases">
        <authorList>
            <person name="Sun Q."/>
            <person name="Kim S."/>
        </authorList>
    </citation>
    <scope>NUCLEOTIDE SEQUENCE</scope>
    <source>
        <strain evidence="3">KCTC 23732</strain>
    </source>
</reference>
<gene>
    <name evidence="3" type="ORF">GCM10011450_11350</name>
</gene>
<feature type="transmembrane region" description="Helical" evidence="1">
    <location>
        <begin position="94"/>
        <end position="113"/>
    </location>
</feature>
<comment type="caution">
    <text evidence="3">The sequence shown here is derived from an EMBL/GenBank/DDBJ whole genome shotgun (WGS) entry which is preliminary data.</text>
</comment>
<dbReference type="PANTHER" id="PTHR22911">
    <property type="entry name" value="ACYL-MALONYL CONDENSING ENZYME-RELATED"/>
    <property type="match status" value="1"/>
</dbReference>
<dbReference type="Gene3D" id="1.10.3730.20">
    <property type="match status" value="1"/>
</dbReference>
<dbReference type="PANTHER" id="PTHR22911:SF137">
    <property type="entry name" value="SOLUTE CARRIER FAMILY 35 MEMBER G2-RELATED"/>
    <property type="match status" value="1"/>
</dbReference>
<keyword evidence="1" id="KW-0812">Transmembrane</keyword>